<dbReference type="Proteomes" id="UP000005113">
    <property type="component" value="Unassembled WGS sequence"/>
</dbReference>
<gene>
    <name evidence="3" type="ORF">SapgrDRAFT_3323</name>
</gene>
<proteinExistence type="predicted"/>
<dbReference type="Gene3D" id="3.40.50.1980">
    <property type="entry name" value="Nitrogenase molybdenum iron protein domain"/>
    <property type="match status" value="2"/>
</dbReference>
<dbReference type="HOGENOM" id="CLU_038034_2_7_10"/>
<dbReference type="PANTHER" id="PTHR30535">
    <property type="entry name" value="VITAMIN B12-BINDING PROTEIN"/>
    <property type="match status" value="1"/>
</dbReference>
<dbReference type="EMBL" id="JH719942">
    <property type="protein sequence ID" value="EJF54966.1"/>
    <property type="molecule type" value="Genomic_DNA"/>
</dbReference>
<name>J0Y0B6_9BACT</name>
<dbReference type="RefSeq" id="WP_002660938.1">
    <property type="nucleotide sequence ID" value="NZ_JH719942.1"/>
</dbReference>
<dbReference type="NCBIfam" id="NF038402">
    <property type="entry name" value="TroA_like"/>
    <property type="match status" value="1"/>
</dbReference>
<sequence>MPIYIDQMGRSVTIAERPQRIISLVPSQTEWLADLGLEQEVIALTKFCIHPKACWREKERIGGTKSLDLEKIRGLQPDLIIANKEENTKAEIELLAQEFPVWISDIANLPQALEMMRALGQITGQAERAESLLGPFEQALAAYQPPAANLSVAYFIWRQPWMLAAGQTFIDEMLNWAGFKNALGHLARYPSLSLKELEKEKIDLIFLSSEPYPFKEKHIAELKEIWPNSQILLVNGEIFSWYGSRLFKAPDYCRALWKRILAAGNWGG</sequence>
<organism evidence="3 4">
    <name type="scientific">Saprospira grandis DSM 2844</name>
    <dbReference type="NCBI Taxonomy" id="694433"/>
    <lineage>
        <taxon>Bacteria</taxon>
        <taxon>Pseudomonadati</taxon>
        <taxon>Bacteroidota</taxon>
        <taxon>Saprospiria</taxon>
        <taxon>Saprospirales</taxon>
        <taxon>Saprospiraceae</taxon>
        <taxon>Saprospira</taxon>
    </lineage>
</organism>
<evidence type="ECO:0000256" key="1">
    <source>
        <dbReference type="ARBA" id="ARBA00022729"/>
    </source>
</evidence>
<evidence type="ECO:0000259" key="2">
    <source>
        <dbReference type="PROSITE" id="PS50983"/>
    </source>
</evidence>
<evidence type="ECO:0000313" key="4">
    <source>
        <dbReference type="Proteomes" id="UP000005113"/>
    </source>
</evidence>
<dbReference type="SUPFAM" id="SSF53807">
    <property type="entry name" value="Helical backbone' metal receptor"/>
    <property type="match status" value="1"/>
</dbReference>
<dbReference type="InterPro" id="IPR054828">
    <property type="entry name" value="Vit_B12_bind_prot"/>
</dbReference>
<protein>
    <submittedName>
        <fullName evidence="3">ABC-type Fe3+-hydroxamate transport system, periplasmic component</fullName>
    </submittedName>
</protein>
<dbReference type="OrthoDB" id="9816357at2"/>
<keyword evidence="1" id="KW-0732">Signal</keyword>
<dbReference type="PANTHER" id="PTHR30535:SF35">
    <property type="entry name" value="PERIPLASMIC BINDING PROTEIN"/>
    <property type="match status" value="1"/>
</dbReference>
<dbReference type="AlphaFoldDB" id="J0Y0B6"/>
<dbReference type="InterPro" id="IPR050902">
    <property type="entry name" value="ABC_Transporter_SBP"/>
</dbReference>
<reference evidence="4" key="1">
    <citation type="journal article" date="2012" name="Stand. Genomic Sci.">
        <title>Permanent draft genome sequence of the gliding predator Saprospira grandis strain Sa g1 (= HR1).</title>
        <authorList>
            <person name="Mavromatis K."/>
            <person name="Chertkov O."/>
            <person name="Lapidus A."/>
            <person name="Nolan M."/>
            <person name="Lucas S."/>
            <person name="Tice H."/>
            <person name="Del Rio T.G."/>
            <person name="Cheng J.F."/>
            <person name="Han C."/>
            <person name="Tapia R."/>
            <person name="Bruce D."/>
            <person name="Goodwin L.A."/>
            <person name="Pitluck S."/>
            <person name="Huntemann M."/>
            <person name="Liolios K."/>
            <person name="Pagani I."/>
            <person name="Ivanova N."/>
            <person name="Mikhailova N."/>
            <person name="Pati A."/>
            <person name="Chen A."/>
            <person name="Palaniappan K."/>
            <person name="Land M."/>
            <person name="Brambilla E.M."/>
            <person name="Rohde M."/>
            <person name="Spring S."/>
            <person name="Goker M."/>
            <person name="Detter J.C."/>
            <person name="Bristow J."/>
            <person name="Eisen J.A."/>
            <person name="Markowitz V."/>
            <person name="Hugenholtz P."/>
            <person name="Kyrpides N.C."/>
            <person name="Klenk H.P."/>
            <person name="Woyke T."/>
        </authorList>
    </citation>
    <scope>NUCLEOTIDE SEQUENCE [LARGE SCALE GENOMIC DNA]</scope>
    <source>
        <strain evidence="4">DSM 2844</strain>
    </source>
</reference>
<accession>J0Y0B6</accession>
<dbReference type="PROSITE" id="PS50983">
    <property type="entry name" value="FE_B12_PBP"/>
    <property type="match status" value="1"/>
</dbReference>
<dbReference type="Pfam" id="PF01497">
    <property type="entry name" value="Peripla_BP_2"/>
    <property type="match status" value="1"/>
</dbReference>
<evidence type="ECO:0000313" key="3">
    <source>
        <dbReference type="EMBL" id="EJF54966.1"/>
    </source>
</evidence>
<feature type="domain" description="Fe/B12 periplasmic-binding" evidence="2">
    <location>
        <begin position="20"/>
        <end position="264"/>
    </location>
</feature>
<dbReference type="InterPro" id="IPR002491">
    <property type="entry name" value="ABC_transptr_periplasmic_BD"/>
</dbReference>